<dbReference type="EMBL" id="JARPUR010000003">
    <property type="protein sequence ID" value="KAK4879348.1"/>
    <property type="molecule type" value="Genomic_DNA"/>
</dbReference>
<dbReference type="InterPro" id="IPR009003">
    <property type="entry name" value="Peptidase_S1_PA"/>
</dbReference>
<feature type="region of interest" description="Disordered" evidence="1">
    <location>
        <begin position="221"/>
        <end position="245"/>
    </location>
</feature>
<evidence type="ECO:0000256" key="1">
    <source>
        <dbReference type="SAM" id="MobiDB-lite"/>
    </source>
</evidence>
<evidence type="ECO:0000313" key="3">
    <source>
        <dbReference type="Proteomes" id="UP001353858"/>
    </source>
</evidence>
<accession>A0AAN7QIC5</accession>
<dbReference type="Proteomes" id="UP001353858">
    <property type="component" value="Unassembled WGS sequence"/>
</dbReference>
<gene>
    <name evidence="2" type="ORF">RN001_007494</name>
</gene>
<dbReference type="AlphaFoldDB" id="A0AAN7QIC5"/>
<reference evidence="3" key="1">
    <citation type="submission" date="2023-01" db="EMBL/GenBank/DDBJ databases">
        <title>Key to firefly adult light organ development and bioluminescence: homeobox transcription factors regulate luciferase expression and transportation to peroxisome.</title>
        <authorList>
            <person name="Fu X."/>
        </authorList>
    </citation>
    <scope>NUCLEOTIDE SEQUENCE [LARGE SCALE GENOMIC DNA]</scope>
</reference>
<sequence>MCLVSTRIRSNTPYWITQSTTYSIDKVIFEQNYIVAKYNNLALIKTHQPIIFETVTPIVVPDQTNLEMNTQVVGWQTDHLYKLLTIKIYAIENCSVYLNKVNTTTSSSICVSKAQPRKSLKCILHQGAALITDRKILGFSHSNVIYDRGHVYGMFINVSMCVSEAKKAKYNTTSKDQDSEDANTSMQMNSGAIGSGGETANNFSENSKLYEQYKHEILNTSFHAQASNSSSDSNNNNKHILQIEK</sequence>
<protein>
    <submittedName>
        <fullName evidence="2">Uncharacterized protein</fullName>
    </submittedName>
</protein>
<organism evidence="2 3">
    <name type="scientific">Aquatica leii</name>
    <dbReference type="NCBI Taxonomy" id="1421715"/>
    <lineage>
        <taxon>Eukaryota</taxon>
        <taxon>Metazoa</taxon>
        <taxon>Ecdysozoa</taxon>
        <taxon>Arthropoda</taxon>
        <taxon>Hexapoda</taxon>
        <taxon>Insecta</taxon>
        <taxon>Pterygota</taxon>
        <taxon>Neoptera</taxon>
        <taxon>Endopterygota</taxon>
        <taxon>Coleoptera</taxon>
        <taxon>Polyphaga</taxon>
        <taxon>Elateriformia</taxon>
        <taxon>Elateroidea</taxon>
        <taxon>Lampyridae</taxon>
        <taxon>Luciolinae</taxon>
        <taxon>Aquatica</taxon>
    </lineage>
</organism>
<dbReference type="InterPro" id="IPR043504">
    <property type="entry name" value="Peptidase_S1_PA_chymotrypsin"/>
</dbReference>
<dbReference type="SUPFAM" id="SSF50494">
    <property type="entry name" value="Trypsin-like serine proteases"/>
    <property type="match status" value="1"/>
</dbReference>
<name>A0AAN7QIC5_9COLE</name>
<feature type="compositionally biased region" description="Polar residues" evidence="1">
    <location>
        <begin position="182"/>
        <end position="198"/>
    </location>
</feature>
<evidence type="ECO:0000313" key="2">
    <source>
        <dbReference type="EMBL" id="KAK4879348.1"/>
    </source>
</evidence>
<dbReference type="Gene3D" id="2.40.10.10">
    <property type="entry name" value="Trypsin-like serine proteases"/>
    <property type="match status" value="1"/>
</dbReference>
<keyword evidence="3" id="KW-1185">Reference proteome</keyword>
<feature type="region of interest" description="Disordered" evidence="1">
    <location>
        <begin position="172"/>
        <end position="198"/>
    </location>
</feature>
<comment type="caution">
    <text evidence="2">The sequence shown here is derived from an EMBL/GenBank/DDBJ whole genome shotgun (WGS) entry which is preliminary data.</text>
</comment>
<proteinExistence type="predicted"/>
<feature type="compositionally biased region" description="Low complexity" evidence="1">
    <location>
        <begin position="227"/>
        <end position="237"/>
    </location>
</feature>